<dbReference type="RefSeq" id="WP_204869689.1">
    <property type="nucleotide sequence ID" value="NZ_JAFBBK010000001.1"/>
</dbReference>
<dbReference type="SUPFAM" id="SSF46785">
    <property type="entry name" value="Winged helix' DNA-binding domain"/>
    <property type="match status" value="1"/>
</dbReference>
<gene>
    <name evidence="2" type="ORF">JOE42_003751</name>
</gene>
<comment type="caution">
    <text evidence="2">The sequence shown here is derived from an EMBL/GenBank/DDBJ whole genome shotgun (WGS) entry which is preliminary data.</text>
</comment>
<dbReference type="Gene3D" id="1.10.10.10">
    <property type="entry name" value="Winged helix-like DNA-binding domain superfamily/Winged helix DNA-binding domain"/>
    <property type="match status" value="1"/>
</dbReference>
<dbReference type="InterPro" id="IPR036390">
    <property type="entry name" value="WH_DNA-bd_sf"/>
</dbReference>
<evidence type="ECO:0000259" key="1">
    <source>
        <dbReference type="Pfam" id="PF03551"/>
    </source>
</evidence>
<protein>
    <submittedName>
        <fullName evidence="2">PadR family transcriptional regulator PadR</fullName>
    </submittedName>
</protein>
<dbReference type="InterPro" id="IPR036388">
    <property type="entry name" value="WH-like_DNA-bd_sf"/>
</dbReference>
<dbReference type="InterPro" id="IPR052509">
    <property type="entry name" value="Metal_resp_DNA-bind_regulator"/>
</dbReference>
<accession>A0ABS2KYL5</accession>
<name>A0ABS2KYL5_9NOCA</name>
<dbReference type="Pfam" id="PF03551">
    <property type="entry name" value="PadR"/>
    <property type="match status" value="1"/>
</dbReference>
<dbReference type="Proteomes" id="UP000703038">
    <property type="component" value="Unassembled WGS sequence"/>
</dbReference>
<feature type="domain" description="Transcription regulator PadR N-terminal" evidence="1">
    <location>
        <begin position="19"/>
        <end position="87"/>
    </location>
</feature>
<sequence length="119" mass="13253">MADTSDYGDWTRPALPLLLLRFLIESPAHGYGLVERLRAVGIDARGATVYPQLSKLQDAGCITSRWQTPDIGPARKVLTITETGKRHHRDLQHQWSDFNETLTAVLDALDTPSGREDQA</sequence>
<evidence type="ECO:0000313" key="2">
    <source>
        <dbReference type="EMBL" id="MBM7417018.1"/>
    </source>
</evidence>
<dbReference type="InterPro" id="IPR005149">
    <property type="entry name" value="Tscrpt_reg_PadR_N"/>
</dbReference>
<reference evidence="2 3" key="1">
    <citation type="submission" date="2021-01" db="EMBL/GenBank/DDBJ databases">
        <title>Genomics of switchgrass bacterial isolates.</title>
        <authorList>
            <person name="Shade A."/>
        </authorList>
    </citation>
    <scope>NUCLEOTIDE SEQUENCE [LARGE SCALE GENOMIC DNA]</scope>
    <source>
        <strain evidence="2 3">PvP111</strain>
    </source>
</reference>
<dbReference type="PANTHER" id="PTHR33169">
    <property type="entry name" value="PADR-FAMILY TRANSCRIPTIONAL REGULATOR"/>
    <property type="match status" value="1"/>
</dbReference>
<evidence type="ECO:0000313" key="3">
    <source>
        <dbReference type="Proteomes" id="UP000703038"/>
    </source>
</evidence>
<organism evidence="2 3">
    <name type="scientific">Rhodococcoides corynebacterioides</name>
    <dbReference type="NCBI Taxonomy" id="53972"/>
    <lineage>
        <taxon>Bacteria</taxon>
        <taxon>Bacillati</taxon>
        <taxon>Actinomycetota</taxon>
        <taxon>Actinomycetes</taxon>
        <taxon>Mycobacteriales</taxon>
        <taxon>Nocardiaceae</taxon>
        <taxon>Rhodococcoides</taxon>
    </lineage>
</organism>
<proteinExistence type="predicted"/>
<dbReference type="PANTHER" id="PTHR33169:SF14">
    <property type="entry name" value="TRANSCRIPTIONAL REGULATOR RV3488"/>
    <property type="match status" value="1"/>
</dbReference>
<keyword evidence="3" id="KW-1185">Reference proteome</keyword>
<dbReference type="EMBL" id="JAFBBK010000001">
    <property type="protein sequence ID" value="MBM7417018.1"/>
    <property type="molecule type" value="Genomic_DNA"/>
</dbReference>